<dbReference type="PANTHER" id="PTHR36927:SF3">
    <property type="entry name" value="GLUCANS BIOSYNTHESIS PROTEIN C"/>
    <property type="match status" value="1"/>
</dbReference>
<keyword evidence="1" id="KW-0812">Transmembrane</keyword>
<dbReference type="EMBL" id="CP000083">
    <property type="protein sequence ID" value="AAZ25074.1"/>
    <property type="molecule type" value="Genomic_DNA"/>
</dbReference>
<gene>
    <name evidence="3" type="ordered locus">CPS_1821</name>
</gene>
<keyword evidence="3" id="KW-0012">Acyltransferase</keyword>
<evidence type="ECO:0000313" key="4">
    <source>
        <dbReference type="Proteomes" id="UP000000547"/>
    </source>
</evidence>
<proteinExistence type="predicted"/>
<dbReference type="AlphaFoldDB" id="Q484G4"/>
<sequence>MTTQVLNKHLENNLGSRLYFLDWIRILAFAFLVFYHSALMFVDWGFHIESGYNSTFLKTIMILSSKWRLDILFLVSGVAISYMITKMPLKSFTWQRIVKLYLPLLFAIAIVVAPQSYYEAIQKGVFEGNFWQFWSSHYFTFAWDKRMNAPFPTYNHMWYVLYLFHYTVLLLPLCAFINSEKGIVILQKIEKFLTKSSRIIWLPLTIYFVIFFAFNNHEVTHTFYDDWYGHAIFLFAVLMGLIFVRMPKIWLSFQENRFISLAIGLASYSVLLTLFLLPNEMFPFDTGLVWGIVEILVKWSWIALIIGFARKYLNYTNSSLKYCNSIVYPFFILHQTVIIIFGFYVIDWGMSGTLEFLTIVVGTFVICALLYELLIKRVNILRLLFGMSWQNKESIVDDFCSKSIVINNDKIS</sequence>
<feature type="transmembrane region" description="Helical" evidence="1">
    <location>
        <begin position="97"/>
        <end position="118"/>
    </location>
</feature>
<feature type="transmembrane region" description="Helical" evidence="1">
    <location>
        <begin position="199"/>
        <end position="215"/>
    </location>
</feature>
<dbReference type="GO" id="GO:0016747">
    <property type="term" value="F:acyltransferase activity, transferring groups other than amino-acyl groups"/>
    <property type="evidence" value="ECO:0007669"/>
    <property type="project" value="InterPro"/>
</dbReference>
<dbReference type="RefSeq" id="WP_011042645.1">
    <property type="nucleotide sequence ID" value="NC_003910.7"/>
</dbReference>
<protein>
    <submittedName>
        <fullName evidence="3">Acyltransferase family protein</fullName>
    </submittedName>
</protein>
<keyword evidence="1" id="KW-0472">Membrane</keyword>
<dbReference type="Pfam" id="PF01757">
    <property type="entry name" value="Acyl_transf_3"/>
    <property type="match status" value="1"/>
</dbReference>
<feature type="transmembrane region" description="Helical" evidence="1">
    <location>
        <begin position="258"/>
        <end position="277"/>
    </location>
</feature>
<dbReference type="InterPro" id="IPR002656">
    <property type="entry name" value="Acyl_transf_3_dom"/>
</dbReference>
<accession>Q484G4</accession>
<feature type="transmembrane region" description="Helical" evidence="1">
    <location>
        <begin position="227"/>
        <end position="246"/>
    </location>
</feature>
<feature type="transmembrane region" description="Helical" evidence="1">
    <location>
        <begin position="67"/>
        <end position="85"/>
    </location>
</feature>
<evidence type="ECO:0000313" key="3">
    <source>
        <dbReference type="EMBL" id="AAZ25074.1"/>
    </source>
</evidence>
<feature type="transmembrane region" description="Helical" evidence="1">
    <location>
        <begin position="289"/>
        <end position="313"/>
    </location>
</feature>
<dbReference type="Proteomes" id="UP000000547">
    <property type="component" value="Chromosome"/>
</dbReference>
<keyword evidence="3" id="KW-0808">Transferase</keyword>
<feature type="transmembrane region" description="Helical" evidence="1">
    <location>
        <begin position="325"/>
        <end position="346"/>
    </location>
</feature>
<feature type="domain" description="Acyltransferase 3" evidence="2">
    <location>
        <begin position="19"/>
        <end position="371"/>
    </location>
</feature>
<evidence type="ECO:0000256" key="1">
    <source>
        <dbReference type="SAM" id="Phobius"/>
    </source>
</evidence>
<dbReference type="KEGG" id="cps:CPS_1821"/>
<name>Q484G4_COLP3</name>
<keyword evidence="1" id="KW-1133">Transmembrane helix</keyword>
<feature type="transmembrane region" description="Helical" evidence="1">
    <location>
        <begin position="26"/>
        <end position="47"/>
    </location>
</feature>
<evidence type="ECO:0000259" key="2">
    <source>
        <dbReference type="Pfam" id="PF01757"/>
    </source>
</evidence>
<dbReference type="HOGENOM" id="CLU_036182_0_0_6"/>
<dbReference type="PANTHER" id="PTHR36927">
    <property type="entry name" value="BLR4337 PROTEIN"/>
    <property type="match status" value="1"/>
</dbReference>
<dbReference type="InterPro" id="IPR050623">
    <property type="entry name" value="Glucan_succinyl_AcylTrfase"/>
</dbReference>
<feature type="transmembrane region" description="Helical" evidence="1">
    <location>
        <begin position="157"/>
        <end position="178"/>
    </location>
</feature>
<feature type="transmembrane region" description="Helical" evidence="1">
    <location>
        <begin position="352"/>
        <end position="374"/>
    </location>
</feature>
<reference evidence="3" key="1">
    <citation type="journal article" date="2005" name="Proc. Natl. Acad. Sci. U.S.A.">
        <title>The psychrophilic lifestyle as revealed by the genome sequence of Colwellia psychrerythraea 34H through genomic and proteomic analyses.</title>
        <authorList>
            <person name="Methe B.A."/>
            <person name="Nelson K.E."/>
            <person name="Deming J.W."/>
            <person name="Momen B."/>
            <person name="Melamud E."/>
            <person name="Zhang X."/>
            <person name="Moult J."/>
            <person name="Madupu R."/>
            <person name="Nelson W.C."/>
            <person name="Dodson R.J."/>
            <person name="Brinkac L.M."/>
            <person name="Daugherty S.C."/>
            <person name="Durkin A.S."/>
            <person name="DeBoy R.T."/>
            <person name="Kolonay J.F."/>
            <person name="Sullivan S.A."/>
            <person name="Zhou L."/>
            <person name="Davidsen T.M."/>
            <person name="Wu M."/>
            <person name="Huston A.L."/>
            <person name="Lewis M."/>
            <person name="Weaver B."/>
            <person name="Weidman J.F."/>
            <person name="Khouri H."/>
            <person name="Utterback T.R."/>
            <person name="Feldblyum T.V."/>
            <person name="Fraser C.M."/>
        </authorList>
    </citation>
    <scope>NUCLEOTIDE SEQUENCE [LARGE SCALE GENOMIC DNA]</scope>
    <source>
        <strain evidence="3">34H</strain>
    </source>
</reference>
<organism evidence="3 4">
    <name type="scientific">Colwellia psychrerythraea (strain 34H / ATCC BAA-681)</name>
    <name type="common">Vibrio psychroerythus</name>
    <dbReference type="NCBI Taxonomy" id="167879"/>
    <lineage>
        <taxon>Bacteria</taxon>
        <taxon>Pseudomonadati</taxon>
        <taxon>Pseudomonadota</taxon>
        <taxon>Gammaproteobacteria</taxon>
        <taxon>Alteromonadales</taxon>
        <taxon>Colwelliaceae</taxon>
        <taxon>Colwellia</taxon>
    </lineage>
</organism>
<dbReference type="STRING" id="167879.CPS_1821"/>